<proteinExistence type="predicted"/>
<feature type="domain" description="Amine oxidase" evidence="1">
    <location>
        <begin position="30"/>
        <end position="384"/>
    </location>
</feature>
<dbReference type="EMBL" id="PFLF01000099">
    <property type="protein sequence ID" value="PIY68676.1"/>
    <property type="molecule type" value="Genomic_DNA"/>
</dbReference>
<accession>A0A2M7QBR3</accession>
<organism evidence="2 3">
    <name type="scientific">Candidatus Roizmanbacteria bacterium CG_4_10_14_0_8_um_filter_39_9</name>
    <dbReference type="NCBI Taxonomy" id="1974829"/>
    <lineage>
        <taxon>Bacteria</taxon>
        <taxon>Candidatus Roizmaniibacteriota</taxon>
    </lineage>
</organism>
<dbReference type="Proteomes" id="UP000230108">
    <property type="component" value="Unassembled WGS sequence"/>
</dbReference>
<dbReference type="Pfam" id="PF01593">
    <property type="entry name" value="Amino_oxidase"/>
    <property type="match status" value="1"/>
</dbReference>
<dbReference type="PANTHER" id="PTHR42923">
    <property type="entry name" value="PROTOPORPHYRINOGEN OXIDASE"/>
    <property type="match status" value="1"/>
</dbReference>
<dbReference type="InterPro" id="IPR050464">
    <property type="entry name" value="Zeta_carotene_desat/Oxidored"/>
</dbReference>
<dbReference type="Gene3D" id="3.50.50.60">
    <property type="entry name" value="FAD/NAD(P)-binding domain"/>
    <property type="match status" value="1"/>
</dbReference>
<name>A0A2M7QBR3_9BACT</name>
<dbReference type="NCBIfam" id="NF005560">
    <property type="entry name" value="PRK07233.1"/>
    <property type="match status" value="1"/>
</dbReference>
<dbReference type="AlphaFoldDB" id="A0A2M7QBR3"/>
<sequence length="450" mass="50573">MKYLKKVKSAANLREKCGKNMKIIILGGGITGLTAAYKLAVQQHTVVLYEKQAEFGGLAAGFKGSASWEWSLERAYHHIFTGDREILNLANEIDSGGFFFKEPQTVSLYKGPANNYRIIPVDSPQDFLAIPYLSIPEKIRGAAVLAFLKASPFLSLYEKYTAEEFLRTSMGERAWIVLWEQLFRKKFGKYAEKILASFIWARINKRTKGLGYAEGGFQTLIDKLAAKGKEVGAFLKKGRGVAEVKKNGGAFQISTIDEEGRRQTDEADIVISTLPTPALLRVAENVLTKNSLSKFSKIRYLSAVNLIVESKFPLIDRVYWINICNKNLPIMGIVQHTNFIDKKHYGGKCLTYIANYVDDGAPLLRMNKEEAVDFFTPHLKSINGDFIITHAYLFKAPFAQPIFNNEFVENKPTFETGTPNFYIANLDMTYPYDRGTNYAVKLGQDVASLI</sequence>
<dbReference type="InterPro" id="IPR002937">
    <property type="entry name" value="Amino_oxidase"/>
</dbReference>
<dbReference type="InterPro" id="IPR036188">
    <property type="entry name" value="FAD/NAD-bd_sf"/>
</dbReference>
<evidence type="ECO:0000313" key="3">
    <source>
        <dbReference type="Proteomes" id="UP000230108"/>
    </source>
</evidence>
<dbReference type="GO" id="GO:0016491">
    <property type="term" value="F:oxidoreductase activity"/>
    <property type="evidence" value="ECO:0007669"/>
    <property type="project" value="InterPro"/>
</dbReference>
<gene>
    <name evidence="2" type="ORF">COY90_04650</name>
</gene>
<evidence type="ECO:0000259" key="1">
    <source>
        <dbReference type="Pfam" id="PF01593"/>
    </source>
</evidence>
<evidence type="ECO:0000313" key="2">
    <source>
        <dbReference type="EMBL" id="PIY68676.1"/>
    </source>
</evidence>
<dbReference type="PANTHER" id="PTHR42923:SF46">
    <property type="entry name" value="AMINE OXIDASE"/>
    <property type="match status" value="1"/>
</dbReference>
<dbReference type="SUPFAM" id="SSF51905">
    <property type="entry name" value="FAD/NAD(P)-binding domain"/>
    <property type="match status" value="1"/>
</dbReference>
<comment type="caution">
    <text evidence="2">The sequence shown here is derived from an EMBL/GenBank/DDBJ whole genome shotgun (WGS) entry which is preliminary data.</text>
</comment>
<reference evidence="3" key="1">
    <citation type="submission" date="2017-09" db="EMBL/GenBank/DDBJ databases">
        <title>Depth-based differentiation of microbial function through sediment-hosted aquifers and enrichment of novel symbionts in the deep terrestrial subsurface.</title>
        <authorList>
            <person name="Probst A.J."/>
            <person name="Ladd B."/>
            <person name="Jarett J.K."/>
            <person name="Geller-Mcgrath D.E."/>
            <person name="Sieber C.M.K."/>
            <person name="Emerson J.B."/>
            <person name="Anantharaman K."/>
            <person name="Thomas B.C."/>
            <person name="Malmstrom R."/>
            <person name="Stieglmeier M."/>
            <person name="Klingl A."/>
            <person name="Woyke T."/>
            <person name="Ryan C.M."/>
            <person name="Banfield J.F."/>
        </authorList>
    </citation>
    <scope>NUCLEOTIDE SEQUENCE [LARGE SCALE GENOMIC DNA]</scope>
</reference>
<protein>
    <recommendedName>
        <fullName evidence="1">Amine oxidase domain-containing protein</fullName>
    </recommendedName>
</protein>